<comment type="similarity">
    <text evidence="1">Belongs to the PRR15 family.</text>
</comment>
<feature type="compositionally biased region" description="Basic and acidic residues" evidence="2">
    <location>
        <begin position="102"/>
        <end position="117"/>
    </location>
</feature>
<dbReference type="PANTHER" id="PTHR14581">
    <property type="match status" value="1"/>
</dbReference>
<evidence type="ECO:0000313" key="3">
    <source>
        <dbReference type="Proteomes" id="UP000515152"/>
    </source>
</evidence>
<dbReference type="PANTHER" id="PTHR14581:SF4">
    <property type="entry name" value="PROLINE-RICH PROTEIN 15"/>
    <property type="match status" value="1"/>
</dbReference>
<evidence type="ECO:0000256" key="1">
    <source>
        <dbReference type="ARBA" id="ARBA00010096"/>
    </source>
</evidence>
<protein>
    <submittedName>
        <fullName evidence="4">Proline-rich protein 15</fullName>
    </submittedName>
</protein>
<dbReference type="RefSeq" id="XP_031441681.1">
    <property type="nucleotide sequence ID" value="XM_031585821.1"/>
</dbReference>
<dbReference type="AlphaFoldDB" id="A0A6P8GUU9"/>
<dbReference type="OrthoDB" id="9924851at2759"/>
<feature type="compositionally biased region" description="Low complexity" evidence="2">
    <location>
        <begin position="29"/>
        <end position="44"/>
    </location>
</feature>
<sequence length="117" mass="13469">MAERSPWWRSFVGKRRTAARESAKEAMLAQQQAQDSQPQSSTQAKPSQNHRSHAQRRGADSTDDLEPTFNETTNRRNLRVSRSGRFKERKRVRGTLPQDDEEHTKKSSAKDDTSAWD</sequence>
<accession>A0A6P8GUU9</accession>
<dbReference type="Pfam" id="PF15321">
    <property type="entry name" value="ATAD4"/>
    <property type="match status" value="1"/>
</dbReference>
<keyword evidence="3" id="KW-1185">Reference proteome</keyword>
<evidence type="ECO:0000313" key="4">
    <source>
        <dbReference type="RefSeq" id="XP_031441681.1"/>
    </source>
</evidence>
<reference evidence="4" key="1">
    <citation type="submission" date="2025-08" db="UniProtKB">
        <authorList>
            <consortium name="RefSeq"/>
        </authorList>
    </citation>
    <scope>IDENTIFICATION</scope>
</reference>
<evidence type="ECO:0000256" key="2">
    <source>
        <dbReference type="SAM" id="MobiDB-lite"/>
    </source>
</evidence>
<proteinExistence type="inferred from homology"/>
<organism evidence="3 4">
    <name type="scientific">Clupea harengus</name>
    <name type="common">Atlantic herring</name>
    <dbReference type="NCBI Taxonomy" id="7950"/>
    <lineage>
        <taxon>Eukaryota</taxon>
        <taxon>Metazoa</taxon>
        <taxon>Chordata</taxon>
        <taxon>Craniata</taxon>
        <taxon>Vertebrata</taxon>
        <taxon>Euteleostomi</taxon>
        <taxon>Actinopterygii</taxon>
        <taxon>Neopterygii</taxon>
        <taxon>Teleostei</taxon>
        <taxon>Clupei</taxon>
        <taxon>Clupeiformes</taxon>
        <taxon>Clupeoidei</taxon>
        <taxon>Clupeidae</taxon>
        <taxon>Clupea</taxon>
    </lineage>
</organism>
<feature type="region of interest" description="Disordered" evidence="2">
    <location>
        <begin position="1"/>
        <end position="117"/>
    </location>
</feature>
<dbReference type="GeneID" id="105907667"/>
<gene>
    <name evidence="4" type="primary">LOC105907667</name>
</gene>
<feature type="compositionally biased region" description="Basic residues" evidence="2">
    <location>
        <begin position="76"/>
        <end position="93"/>
    </location>
</feature>
<dbReference type="Proteomes" id="UP000515152">
    <property type="component" value="Chromosome 19"/>
</dbReference>
<name>A0A6P8GUU9_CLUHA</name>
<dbReference type="KEGG" id="char:105907667"/>
<dbReference type="InterPro" id="IPR028237">
    <property type="entry name" value="PRR15"/>
</dbReference>